<dbReference type="Proteomes" id="UP000008549">
    <property type="component" value="Unassembled WGS sequence"/>
</dbReference>
<protein>
    <submittedName>
        <fullName evidence="2">Protein CBG10911</fullName>
    </submittedName>
</protein>
<keyword evidence="1" id="KW-0732">Signal</keyword>
<keyword evidence="3" id="KW-1185">Reference proteome</keyword>
<dbReference type="KEGG" id="cbr:CBG_10911"/>
<dbReference type="eggNOG" id="KOG3624">
    <property type="taxonomic scope" value="Eukaryota"/>
</dbReference>
<evidence type="ECO:0000256" key="1">
    <source>
        <dbReference type="SAM" id="SignalP"/>
    </source>
</evidence>
<dbReference type="AlphaFoldDB" id="A8XC91"/>
<dbReference type="CTD" id="8586950"/>
<proteinExistence type="predicted"/>
<gene>
    <name evidence="2" type="ORF">CBG10911</name>
    <name evidence="2" type="ORF">CBG_10911</name>
</gene>
<organism evidence="2 3">
    <name type="scientific">Caenorhabditis briggsae</name>
    <dbReference type="NCBI Taxonomy" id="6238"/>
    <lineage>
        <taxon>Eukaryota</taxon>
        <taxon>Metazoa</taxon>
        <taxon>Ecdysozoa</taxon>
        <taxon>Nematoda</taxon>
        <taxon>Chromadorea</taxon>
        <taxon>Rhabditida</taxon>
        <taxon>Rhabditina</taxon>
        <taxon>Rhabditomorpha</taxon>
        <taxon>Rhabditoidea</taxon>
        <taxon>Rhabditidae</taxon>
        <taxon>Peloderinae</taxon>
        <taxon>Caenorhabditis</taxon>
    </lineage>
</organism>
<dbReference type="GeneID" id="8586950"/>
<reference evidence="2 3" key="2">
    <citation type="journal article" date="2011" name="PLoS Genet.">
        <title>Caenorhabditis briggsae recombinant inbred line genotypes reveal inter-strain incompatibility and the evolution of recombination.</title>
        <authorList>
            <person name="Ross J.A."/>
            <person name="Koboldt D.C."/>
            <person name="Staisch J.E."/>
            <person name="Chamberlin H.M."/>
            <person name="Gupta B.P."/>
            <person name="Miller R.D."/>
            <person name="Baird S.E."/>
            <person name="Haag E.S."/>
        </authorList>
    </citation>
    <scope>NUCLEOTIDE SEQUENCE [LARGE SCALE GENOMIC DNA]</scope>
    <source>
        <strain evidence="2 3">AF16</strain>
    </source>
</reference>
<sequence length="256" mass="29921">MFRPVRIFICLLILTVSCAEHPFDFVENAFYNETPWARNFNVTGKIQNLDMNKNMTDSIDEQRRMLSSIIEIYKRCSLQYRSIHNFERLCFIFTATPLEYIEPLLFANDDAVNLQNSFLTFGLSFFYHNTYSKWKAAKLGFTGFHVGHEIAHSFVEVHRTPRELGYFSKESQKCVQDQYQKSCDFFREGNESSMDLDDLRDHSANNVRVNVAAQYPGFQKPFHCSDDSRMMQSATDQCIIYGKDAPETHKKFIQSK</sequence>
<accession>A8XC91</accession>
<name>A8XC91_CAEBR</name>
<feature type="signal peptide" evidence="1">
    <location>
        <begin position="1"/>
        <end position="19"/>
    </location>
</feature>
<dbReference type="SUPFAM" id="SSF55486">
    <property type="entry name" value="Metalloproteases ('zincins'), catalytic domain"/>
    <property type="match status" value="1"/>
</dbReference>
<dbReference type="HOGENOM" id="CLU_1086775_0_0_1"/>
<dbReference type="InParanoid" id="A8XC91"/>
<evidence type="ECO:0000313" key="3">
    <source>
        <dbReference type="Proteomes" id="UP000008549"/>
    </source>
</evidence>
<dbReference type="EMBL" id="HE601482">
    <property type="protein sequence ID" value="CAP30189.2"/>
    <property type="molecule type" value="Genomic_DNA"/>
</dbReference>
<feature type="chain" id="PRO_5002730388" evidence="1">
    <location>
        <begin position="20"/>
        <end position="256"/>
    </location>
</feature>
<dbReference type="PROSITE" id="PS51257">
    <property type="entry name" value="PROKAR_LIPOPROTEIN"/>
    <property type="match status" value="1"/>
</dbReference>
<dbReference type="RefSeq" id="XP_045094401.1">
    <property type="nucleotide sequence ID" value="XM_045239890.1"/>
</dbReference>
<evidence type="ECO:0000313" key="2">
    <source>
        <dbReference type="EMBL" id="CAP30189.2"/>
    </source>
</evidence>
<reference evidence="2 3" key="1">
    <citation type="journal article" date="2003" name="PLoS Biol.">
        <title>The genome sequence of Caenorhabditis briggsae: a platform for comparative genomics.</title>
        <authorList>
            <person name="Stein L.D."/>
            <person name="Bao Z."/>
            <person name="Blasiar D."/>
            <person name="Blumenthal T."/>
            <person name="Brent M.R."/>
            <person name="Chen N."/>
            <person name="Chinwalla A."/>
            <person name="Clarke L."/>
            <person name="Clee C."/>
            <person name="Coghlan A."/>
            <person name="Coulson A."/>
            <person name="D'Eustachio P."/>
            <person name="Fitch D.H."/>
            <person name="Fulton L.A."/>
            <person name="Fulton R.E."/>
            <person name="Griffiths-Jones S."/>
            <person name="Harris T.W."/>
            <person name="Hillier L.W."/>
            <person name="Kamath R."/>
            <person name="Kuwabara P.E."/>
            <person name="Mardis E.R."/>
            <person name="Marra M.A."/>
            <person name="Miner T.L."/>
            <person name="Minx P."/>
            <person name="Mullikin J.C."/>
            <person name="Plumb R.W."/>
            <person name="Rogers J."/>
            <person name="Schein J.E."/>
            <person name="Sohrmann M."/>
            <person name="Spieth J."/>
            <person name="Stajich J.E."/>
            <person name="Wei C."/>
            <person name="Willey D."/>
            <person name="Wilson R.K."/>
            <person name="Durbin R."/>
            <person name="Waterston R.H."/>
        </authorList>
    </citation>
    <scope>NUCLEOTIDE SEQUENCE [LARGE SCALE GENOMIC DNA]</scope>
    <source>
        <strain evidence="2 3">AF16</strain>
    </source>
</reference>